<dbReference type="NCBIfam" id="NF003998">
    <property type="entry name" value="PRK05474.1"/>
    <property type="match status" value="1"/>
</dbReference>
<reference evidence="12 13" key="1">
    <citation type="submission" date="2017-06" db="EMBL/GenBank/DDBJ databases">
        <authorList>
            <person name="Kim H.J."/>
            <person name="Triplett B.A."/>
        </authorList>
    </citation>
    <scope>NUCLEOTIDE SEQUENCE [LARGE SCALE GENOMIC DNA]</scope>
    <source>
        <strain evidence="12 13">DSM 18704</strain>
    </source>
</reference>
<evidence type="ECO:0000256" key="5">
    <source>
        <dbReference type="ARBA" id="ARBA00022723"/>
    </source>
</evidence>
<accession>A0A239M1R2</accession>
<dbReference type="NCBIfam" id="TIGR02630">
    <property type="entry name" value="xylose_isom_A"/>
    <property type="match status" value="1"/>
</dbReference>
<keyword evidence="6 9" id="KW-0413">Isomerase</keyword>
<dbReference type="PANTHER" id="PTHR48408:SF1">
    <property type="entry name" value="XYLOSE ISOMERASE"/>
    <property type="match status" value="1"/>
</dbReference>
<feature type="binding site" evidence="9">
    <location>
        <position position="272"/>
    </location>
    <ligand>
        <name>Mg(2+)</name>
        <dbReference type="ChEBI" id="CHEBI:18420"/>
        <label>2</label>
    </ligand>
</feature>
<keyword evidence="7 9" id="KW-0119">Carbohydrate metabolism</keyword>
<name>A0A239M1R2_9BACT</name>
<feature type="binding site" evidence="9">
    <location>
        <position position="297"/>
    </location>
    <ligand>
        <name>Mg(2+)</name>
        <dbReference type="ChEBI" id="CHEBI:18420"/>
        <label>1</label>
    </ligand>
</feature>
<dbReference type="RefSeq" id="WP_089410035.1">
    <property type="nucleotide sequence ID" value="NZ_FZOU01000009.1"/>
</dbReference>
<comment type="subcellular location">
    <subcellularLocation>
        <location evidence="9 11">Cytoplasm</location>
    </subcellularLocation>
</comment>
<dbReference type="PANTHER" id="PTHR48408">
    <property type="match status" value="1"/>
</dbReference>
<comment type="subunit">
    <text evidence="2 9 11">Homotetramer.</text>
</comment>
<comment type="catalytic activity">
    <reaction evidence="8 9 10">
        <text>alpha-D-xylose = alpha-D-xylulofuranose</text>
        <dbReference type="Rhea" id="RHEA:22816"/>
        <dbReference type="ChEBI" id="CHEBI:28518"/>
        <dbReference type="ChEBI" id="CHEBI:188998"/>
        <dbReference type="EC" id="5.3.1.5"/>
    </reaction>
</comment>
<comment type="cofactor">
    <cofactor evidence="9">
        <name>Mg(2+)</name>
        <dbReference type="ChEBI" id="CHEBI:18420"/>
    </cofactor>
    <text evidence="9">Binds 2 magnesium ions per subunit.</text>
</comment>
<evidence type="ECO:0000256" key="11">
    <source>
        <dbReference type="RuleBase" id="RU000610"/>
    </source>
</evidence>
<keyword evidence="4 9" id="KW-0859">Xylose metabolism</keyword>
<evidence type="ECO:0000256" key="2">
    <source>
        <dbReference type="ARBA" id="ARBA00011881"/>
    </source>
</evidence>
<dbReference type="GO" id="GO:0042732">
    <property type="term" value="P:D-xylose metabolic process"/>
    <property type="evidence" value="ECO:0007669"/>
    <property type="project" value="UniProtKB-UniRule"/>
</dbReference>
<feature type="active site" evidence="9">
    <location>
        <position position="105"/>
    </location>
</feature>
<organism evidence="12 13">
    <name type="scientific">Granulicella rosea</name>
    <dbReference type="NCBI Taxonomy" id="474952"/>
    <lineage>
        <taxon>Bacteria</taxon>
        <taxon>Pseudomonadati</taxon>
        <taxon>Acidobacteriota</taxon>
        <taxon>Terriglobia</taxon>
        <taxon>Terriglobales</taxon>
        <taxon>Acidobacteriaceae</taxon>
        <taxon>Granulicella</taxon>
    </lineage>
</organism>
<feature type="active site" evidence="9">
    <location>
        <position position="102"/>
    </location>
</feature>
<keyword evidence="13" id="KW-1185">Reference proteome</keyword>
<dbReference type="EC" id="5.3.1.5" evidence="3 9"/>
<keyword evidence="9" id="KW-0963">Cytoplasm</keyword>
<protein>
    <recommendedName>
        <fullName evidence="3 9">Xylose isomerase</fullName>
        <ecNumber evidence="3 9">5.3.1.5</ecNumber>
    </recommendedName>
</protein>
<feature type="binding site" evidence="9">
    <location>
        <position position="269"/>
    </location>
    <ligand>
        <name>Mg(2+)</name>
        <dbReference type="ChEBI" id="CHEBI:18420"/>
        <label>1</label>
    </ligand>
</feature>
<evidence type="ECO:0000256" key="8">
    <source>
        <dbReference type="ARBA" id="ARBA00033659"/>
    </source>
</evidence>
<sequence length="443" mass="49128">MSNTVFSPFETVKFEGPSSDNALAYRYYDADRVVLGKPLKEHLRFAVAYWHSLAMTASDPFGGPTIHRPWNEPGDPIAQAKVKADAAFELFRVLDLPFYCFHDADMAPAAPTLAETLKNFHIMADYLGEKMSGSKTKLLWGTANLFSHPRFMAGASTNPDPDVFRWSAATVKHCMDVTKQLGGSNYVLWGGREGYETLLNTDMKHELEQMGRFLSLVVEYKHKIGFDGQILIEPKPKEPTSHQYDFDTATVFGFLKKYGLEKEVRVNLEANHATLAGHSFEHEIATAGALGILGSLDINRGDALLGWDTDQFPNDLWTMTMSMYHVIKAGGLGKGGCNFDAKVRRQSFTAEDMIHAHVGGADLCARAFLTAAKLIEDGKYDALLTERYAGWQTPEAKSLLDGSTSLDQIAARAEAEAIDPQPRSGKQEQIENLLMRSIYTDNV</sequence>
<proteinExistence type="inferred from homology"/>
<dbReference type="InterPro" id="IPR001998">
    <property type="entry name" value="Xylose_isomerase"/>
</dbReference>
<evidence type="ECO:0000256" key="7">
    <source>
        <dbReference type="ARBA" id="ARBA00023277"/>
    </source>
</evidence>
<comment type="similarity">
    <text evidence="1 9 10">Belongs to the xylose isomerase family.</text>
</comment>
<evidence type="ECO:0000256" key="1">
    <source>
        <dbReference type="ARBA" id="ARBA00005765"/>
    </source>
</evidence>
<feature type="binding site" evidence="9">
    <location>
        <position position="340"/>
    </location>
    <ligand>
        <name>Mg(2+)</name>
        <dbReference type="ChEBI" id="CHEBI:18420"/>
        <label>1</label>
    </ligand>
</feature>
<evidence type="ECO:0000313" key="12">
    <source>
        <dbReference type="EMBL" id="SNT36656.1"/>
    </source>
</evidence>
<keyword evidence="9" id="KW-0460">Magnesium</keyword>
<dbReference type="OrthoDB" id="9763981at2"/>
<feature type="binding site" evidence="9">
    <location>
        <position position="269"/>
    </location>
    <ligand>
        <name>Mg(2+)</name>
        <dbReference type="ChEBI" id="CHEBI:18420"/>
        <label>2</label>
    </ligand>
</feature>
<dbReference type="EMBL" id="FZOU01000009">
    <property type="protein sequence ID" value="SNT36656.1"/>
    <property type="molecule type" value="Genomic_DNA"/>
</dbReference>
<dbReference type="InterPro" id="IPR013452">
    <property type="entry name" value="Xylose_isom_bac"/>
</dbReference>
<dbReference type="SUPFAM" id="SSF51658">
    <property type="entry name" value="Xylose isomerase-like"/>
    <property type="match status" value="1"/>
</dbReference>
<evidence type="ECO:0000256" key="9">
    <source>
        <dbReference type="HAMAP-Rule" id="MF_00455"/>
    </source>
</evidence>
<feature type="binding site" evidence="9">
    <location>
        <position position="233"/>
    </location>
    <ligand>
        <name>Mg(2+)</name>
        <dbReference type="ChEBI" id="CHEBI:18420"/>
        <label>1</label>
    </ligand>
</feature>
<feature type="binding site" evidence="9">
    <location>
        <position position="308"/>
    </location>
    <ligand>
        <name>Mg(2+)</name>
        <dbReference type="ChEBI" id="CHEBI:18420"/>
        <label>2</label>
    </ligand>
</feature>
<gene>
    <name evidence="9" type="primary">xylA</name>
    <name evidence="12" type="ORF">SAMN05421770_10951</name>
</gene>
<dbReference type="PROSITE" id="PS51415">
    <property type="entry name" value="XYLOSE_ISOMERASE"/>
    <property type="match status" value="1"/>
</dbReference>
<evidence type="ECO:0000256" key="3">
    <source>
        <dbReference type="ARBA" id="ARBA00011958"/>
    </source>
</evidence>
<feature type="binding site" evidence="9">
    <location>
        <position position="310"/>
    </location>
    <ligand>
        <name>Mg(2+)</name>
        <dbReference type="ChEBI" id="CHEBI:18420"/>
        <label>2</label>
    </ligand>
</feature>
<dbReference type="InterPro" id="IPR036237">
    <property type="entry name" value="Xyl_isomerase-like_sf"/>
</dbReference>
<dbReference type="GO" id="GO:0009045">
    <property type="term" value="F:xylose isomerase activity"/>
    <property type="evidence" value="ECO:0007669"/>
    <property type="project" value="UniProtKB-UniRule"/>
</dbReference>
<evidence type="ECO:0000313" key="13">
    <source>
        <dbReference type="Proteomes" id="UP000198356"/>
    </source>
</evidence>
<dbReference type="Proteomes" id="UP000198356">
    <property type="component" value="Unassembled WGS sequence"/>
</dbReference>
<evidence type="ECO:0000256" key="10">
    <source>
        <dbReference type="RuleBase" id="RU000609"/>
    </source>
</evidence>
<evidence type="ECO:0000256" key="4">
    <source>
        <dbReference type="ARBA" id="ARBA00022629"/>
    </source>
</evidence>
<dbReference type="PRINTS" id="PR00688">
    <property type="entry name" value="XYLOSISMRASE"/>
</dbReference>
<dbReference type="GO" id="GO:0000287">
    <property type="term" value="F:magnesium ion binding"/>
    <property type="evidence" value="ECO:0007669"/>
    <property type="project" value="UniProtKB-UniRule"/>
</dbReference>
<evidence type="ECO:0000256" key="6">
    <source>
        <dbReference type="ARBA" id="ARBA00023235"/>
    </source>
</evidence>
<dbReference type="GO" id="GO:0005737">
    <property type="term" value="C:cytoplasm"/>
    <property type="evidence" value="ECO:0007669"/>
    <property type="project" value="UniProtKB-SubCell"/>
</dbReference>
<keyword evidence="5 9" id="KW-0479">Metal-binding</keyword>
<dbReference type="HAMAP" id="MF_00455">
    <property type="entry name" value="Xylose_isom_A"/>
    <property type="match status" value="1"/>
</dbReference>
<dbReference type="AlphaFoldDB" id="A0A239M1R2"/>
<dbReference type="Gene3D" id="3.20.20.150">
    <property type="entry name" value="Divalent-metal-dependent TIM barrel enzymes"/>
    <property type="match status" value="1"/>
</dbReference>